<reference evidence="3" key="1">
    <citation type="journal article" date="2014" name="Nat. Commun.">
        <title>Genomic adaptations of the halophilic Dead Sea filamentous fungus Eurotium rubrum.</title>
        <authorList>
            <person name="Kis-Papo T."/>
            <person name="Weig A.R."/>
            <person name="Riley R."/>
            <person name="Persoh D."/>
            <person name="Salamov A."/>
            <person name="Sun H."/>
            <person name="Lipzen A."/>
            <person name="Wasser S.P."/>
            <person name="Rambold G."/>
            <person name="Grigoriev I.V."/>
            <person name="Nevo E."/>
        </authorList>
    </citation>
    <scope>NUCLEOTIDE SEQUENCE [LARGE SCALE GENOMIC DNA]</scope>
    <source>
        <strain evidence="3">CBS 135680</strain>
    </source>
</reference>
<evidence type="ECO:0000313" key="2">
    <source>
        <dbReference type="EMBL" id="EYE96291.1"/>
    </source>
</evidence>
<sequence>FRDSSDCNNRGVSVIQSCILFCSSSFFRYSYTTPTPTLYIYLDLFYINPPLVIFLIYPANYPFSPVQFLGPVTTAYRLDWFWPDLSPL</sequence>
<evidence type="ECO:0000313" key="3">
    <source>
        <dbReference type="Proteomes" id="UP000019804"/>
    </source>
</evidence>
<dbReference type="AlphaFoldDB" id="A0A017SHQ5"/>
<organism evidence="2 3">
    <name type="scientific">Aspergillus ruber (strain CBS 135680)</name>
    <dbReference type="NCBI Taxonomy" id="1388766"/>
    <lineage>
        <taxon>Eukaryota</taxon>
        <taxon>Fungi</taxon>
        <taxon>Dikarya</taxon>
        <taxon>Ascomycota</taxon>
        <taxon>Pezizomycotina</taxon>
        <taxon>Eurotiomycetes</taxon>
        <taxon>Eurotiomycetidae</taxon>
        <taxon>Eurotiales</taxon>
        <taxon>Aspergillaceae</taxon>
        <taxon>Aspergillus</taxon>
        <taxon>Aspergillus subgen. Aspergillus</taxon>
    </lineage>
</organism>
<dbReference type="Proteomes" id="UP000019804">
    <property type="component" value="Unassembled WGS sequence"/>
</dbReference>
<accession>A0A017SHQ5</accession>
<protein>
    <submittedName>
        <fullName evidence="2">Uncharacterized protein</fullName>
    </submittedName>
</protein>
<evidence type="ECO:0000256" key="1">
    <source>
        <dbReference type="SAM" id="Phobius"/>
    </source>
</evidence>
<feature type="non-terminal residue" evidence="2">
    <location>
        <position position="1"/>
    </location>
</feature>
<keyword evidence="1" id="KW-0472">Membrane</keyword>
<keyword evidence="3" id="KW-1185">Reference proteome</keyword>
<dbReference type="GeneID" id="63694783"/>
<name>A0A017SHQ5_ASPRC</name>
<proteinExistence type="predicted"/>
<keyword evidence="1" id="KW-1133">Transmembrane helix</keyword>
<gene>
    <name evidence="2" type="ORF">EURHEDRAFT_385684</name>
</gene>
<dbReference type="EMBL" id="KK088419">
    <property type="protein sequence ID" value="EYE96291.1"/>
    <property type="molecule type" value="Genomic_DNA"/>
</dbReference>
<keyword evidence="1" id="KW-0812">Transmembrane</keyword>
<dbReference type="RefSeq" id="XP_040639979.1">
    <property type="nucleotide sequence ID" value="XM_040779659.1"/>
</dbReference>
<dbReference type="HOGENOM" id="CLU_2474880_0_0_1"/>
<feature type="transmembrane region" description="Helical" evidence="1">
    <location>
        <begin position="37"/>
        <end position="57"/>
    </location>
</feature>